<accession>A0A166EYE7</accession>
<dbReference type="GO" id="GO:0004355">
    <property type="term" value="F:glutamate synthase (NADPH) activity"/>
    <property type="evidence" value="ECO:0007669"/>
    <property type="project" value="UniProtKB-EC"/>
</dbReference>
<dbReference type="Pfam" id="PF01493">
    <property type="entry name" value="GXGXG"/>
    <property type="match status" value="1"/>
</dbReference>
<name>A0A166EYE7_9EURY</name>
<evidence type="ECO:0000313" key="3">
    <source>
        <dbReference type="Proteomes" id="UP000077275"/>
    </source>
</evidence>
<dbReference type="CDD" id="cd00504">
    <property type="entry name" value="GXGXG"/>
    <property type="match status" value="1"/>
</dbReference>
<dbReference type="InterPro" id="IPR036485">
    <property type="entry name" value="Glu_synth_asu_C_sf"/>
</dbReference>
<dbReference type="EC" id="1.4.1.13" evidence="2"/>
<dbReference type="PANTHER" id="PTHR39673">
    <property type="entry name" value="TUNGSTEN FORMYLMETHANOFURAN DEHYDROGENASE, SUBUNIT C (FWDC)"/>
    <property type="match status" value="1"/>
</dbReference>
<feature type="domain" description="Glutamate synthase alpha subunit C-terminal" evidence="1">
    <location>
        <begin position="72"/>
        <end position="215"/>
    </location>
</feature>
<protein>
    <submittedName>
        <fullName evidence="2">Glutamate synthase [NADPH] large chain</fullName>
        <ecNumber evidence="2">1.4.1.13</ecNumber>
    </submittedName>
</protein>
<dbReference type="PIRSF" id="PIRSF006519">
    <property type="entry name" value="GOGAT_dom3"/>
    <property type="match status" value="1"/>
</dbReference>
<organism evidence="2 3">
    <name type="scientific">Methanobrevibacter cuticularis</name>
    <dbReference type="NCBI Taxonomy" id="47311"/>
    <lineage>
        <taxon>Archaea</taxon>
        <taxon>Methanobacteriati</taxon>
        <taxon>Methanobacteriota</taxon>
        <taxon>Methanomada group</taxon>
        <taxon>Methanobacteria</taxon>
        <taxon>Methanobacteriales</taxon>
        <taxon>Methanobacteriaceae</taxon>
        <taxon>Methanobrevibacter</taxon>
    </lineage>
</organism>
<reference evidence="2 3" key="1">
    <citation type="submission" date="2016-04" db="EMBL/GenBank/DDBJ databases">
        <title>Genome sequence of Methanobrevibacter cuticularis DSM 11139.</title>
        <authorList>
            <person name="Poehlein A."/>
            <person name="Seedorf H."/>
            <person name="Daniel R."/>
        </authorList>
    </citation>
    <scope>NUCLEOTIDE SEQUENCE [LARGE SCALE GENOMIC DNA]</scope>
    <source>
        <strain evidence="2 3">DSM 11139</strain>
    </source>
</reference>
<dbReference type="InterPro" id="IPR012061">
    <property type="entry name" value="Glu_synth_lsu_3"/>
</dbReference>
<evidence type="ECO:0000313" key="2">
    <source>
        <dbReference type="EMBL" id="KZX17139.1"/>
    </source>
</evidence>
<keyword evidence="2" id="KW-0560">Oxidoreductase</keyword>
<sequence>MMLNKSLQVKLGFMRYEGIVMVKTNDKSNNKIIKKSNDSRDNKAYELDFSSVTPREANQKLKEIIREHNNIIIKNPNAMHYLVAGVIGDVKIEIDGSAGYFVGTMINKAKLKINGNVGWFAGDNMTGGEIIIDGSAGDGAGQGIYDGTLVVRKNAGSRTGEIMKNGTIIIGGDSGFMSGIFMMGGRIIVLGDLGKDAGESIIRGTIYVRGSVSSLGQNAKLLDIDDNDKKELKTLLSNYDFVLDDDDYDKFRKIVPKSKRPFYGHDEEEENCSCI</sequence>
<dbReference type="InterPro" id="IPR002489">
    <property type="entry name" value="Glu_synth_asu_C"/>
</dbReference>
<keyword evidence="3" id="KW-1185">Reference proteome</keyword>
<dbReference type="PANTHER" id="PTHR39673:SF8">
    <property type="entry name" value="GLUTAMATE SYNTHASE ALPHA SUBUNIT C-TERMINAL DOMAIN-CONTAINING PROTEIN"/>
    <property type="match status" value="1"/>
</dbReference>
<dbReference type="AlphaFoldDB" id="A0A166EYE7"/>
<gene>
    <name evidence="2" type="primary">gltA_1</name>
    <name evidence="2" type="ORF">MBCUT_03710</name>
</gene>
<dbReference type="EMBL" id="LWMW01000064">
    <property type="protein sequence ID" value="KZX17139.1"/>
    <property type="molecule type" value="Genomic_DNA"/>
</dbReference>
<dbReference type="Gene3D" id="2.160.20.60">
    <property type="entry name" value="Glutamate synthase, alpha subunit, C-terminal domain"/>
    <property type="match status" value="1"/>
</dbReference>
<dbReference type="PATRIC" id="fig|47311.3.peg.412"/>
<dbReference type="STRING" id="47311.MBCUT_03710"/>
<proteinExistence type="predicted"/>
<comment type="caution">
    <text evidence="2">The sequence shown here is derived from an EMBL/GenBank/DDBJ whole genome shotgun (WGS) entry which is preliminary data.</text>
</comment>
<dbReference type="Proteomes" id="UP000077275">
    <property type="component" value="Unassembled WGS sequence"/>
</dbReference>
<dbReference type="SUPFAM" id="SSF69336">
    <property type="entry name" value="Alpha subunit of glutamate synthase, C-terminal domain"/>
    <property type="match status" value="1"/>
</dbReference>
<evidence type="ECO:0000259" key="1">
    <source>
        <dbReference type="Pfam" id="PF01493"/>
    </source>
</evidence>